<comment type="caution">
    <text evidence="6">The sequence shown here is derived from an EMBL/GenBank/DDBJ whole genome shotgun (WGS) entry which is preliminary data.</text>
</comment>
<dbReference type="CDD" id="cd04601">
    <property type="entry name" value="CBS_pair_IMPDH"/>
    <property type="match status" value="1"/>
</dbReference>
<evidence type="ECO:0000313" key="7">
    <source>
        <dbReference type="Proteomes" id="UP000186817"/>
    </source>
</evidence>
<dbReference type="GO" id="GO:0005737">
    <property type="term" value="C:cytoplasm"/>
    <property type="evidence" value="ECO:0007669"/>
    <property type="project" value="TreeGrafter"/>
</dbReference>
<reference evidence="6 7" key="1">
    <citation type="submission" date="2016-02" db="EMBL/GenBank/DDBJ databases">
        <title>Genome analysis of coral dinoflagellate symbionts highlights evolutionary adaptations to a symbiotic lifestyle.</title>
        <authorList>
            <person name="Aranda M."/>
            <person name="Li Y."/>
            <person name="Liew Y.J."/>
            <person name="Baumgarten S."/>
            <person name="Simakov O."/>
            <person name="Wilson M."/>
            <person name="Piel J."/>
            <person name="Ashoor H."/>
            <person name="Bougouffa S."/>
            <person name="Bajic V.B."/>
            <person name="Ryu T."/>
            <person name="Ravasi T."/>
            <person name="Bayer T."/>
            <person name="Micklem G."/>
            <person name="Kim H."/>
            <person name="Bhak J."/>
            <person name="Lajeunesse T.C."/>
            <person name="Voolstra C.R."/>
        </authorList>
    </citation>
    <scope>NUCLEOTIDE SEQUENCE [LARGE SCALE GENOMIC DNA]</scope>
    <source>
        <strain evidence="6 7">CCMP2467</strain>
    </source>
</reference>
<keyword evidence="2" id="KW-0479">Metal-binding</keyword>
<comment type="similarity">
    <text evidence="1">Belongs to the IMPDH/GMPR family.</text>
</comment>
<evidence type="ECO:0000256" key="2">
    <source>
        <dbReference type="ARBA" id="ARBA00022723"/>
    </source>
</evidence>
<evidence type="ECO:0000256" key="1">
    <source>
        <dbReference type="ARBA" id="ARBA00005502"/>
    </source>
</evidence>
<accession>A0A1Q9DDG4</accession>
<dbReference type="GO" id="GO:0006183">
    <property type="term" value="P:GTP biosynthetic process"/>
    <property type="evidence" value="ECO:0007669"/>
    <property type="project" value="TreeGrafter"/>
</dbReference>
<sequence>MASVSQTLLRLGIPIKATREPFLRGDAMPPQPRAITGGYATSPTTTQRPQMAGSGEGWSATEAFASGSRAMSLDDIVFLPGSGTEKVPSLSCRITKNMKLGRPVLSGPSQISEEGMAMALALEGGIGIIHRHMPIATQALKVRRVKQYHSGFILNPSCVAPKTTLQKARSIQEELGCSSLPVTENGRMGGRLVGLVTKRDLEGQHGNLLVASVMNRDVVFAQEPVTLKDASVHMQQAKVSKLPVLNKDMELVALLCRGDMKIAQQHPMASRDANRQLMVAAAVSAHEPDGWDRVKAMVEAGADVLSLDVGDGVDQYVVAFLKQMKDMFAGIDVIVGPVNCLSQATVLCEHGADAVRVGDAKGAEATTIFELSRALRSTFGIPVIADVEVKDFGQILKALLLGASAVCLDAMLERCEEACGLHIFREGARVRVEAQKGNGPVQNGVPTTLVDRGSALTFLPFLCNQLRRSLQDLDIDSLSDASKALEQGKLRLEAQTQSFHPSWQAPKMHPIIVGSLHSIR</sequence>
<gene>
    <name evidence="6" type="primary">IMPDH2</name>
    <name evidence="6" type="ORF">AK812_SmicGene25026</name>
</gene>
<dbReference type="OrthoDB" id="416622at2759"/>
<feature type="region of interest" description="Disordered" evidence="5">
    <location>
        <begin position="23"/>
        <end position="57"/>
    </location>
</feature>
<keyword evidence="3" id="KW-0560">Oxidoreductase</keyword>
<dbReference type="PIRSF" id="PIRSF000130">
    <property type="entry name" value="IMPDH"/>
    <property type="match status" value="1"/>
</dbReference>
<dbReference type="Gene3D" id="3.20.20.70">
    <property type="entry name" value="Aldolase class I"/>
    <property type="match status" value="1"/>
</dbReference>
<dbReference type="InterPro" id="IPR001093">
    <property type="entry name" value="IMP_DH_GMPRt"/>
</dbReference>
<dbReference type="Pfam" id="PF00478">
    <property type="entry name" value="IMPDH"/>
    <property type="match status" value="1"/>
</dbReference>
<evidence type="ECO:0000313" key="6">
    <source>
        <dbReference type="EMBL" id="OLP93100.1"/>
    </source>
</evidence>
<dbReference type="PANTHER" id="PTHR11911">
    <property type="entry name" value="INOSINE-5-MONOPHOSPHATE DEHYDROGENASE RELATED"/>
    <property type="match status" value="1"/>
</dbReference>
<evidence type="ECO:0000256" key="3">
    <source>
        <dbReference type="ARBA" id="ARBA00023002"/>
    </source>
</evidence>
<dbReference type="InterPro" id="IPR000644">
    <property type="entry name" value="CBS_dom"/>
</dbReference>
<dbReference type="InterPro" id="IPR046342">
    <property type="entry name" value="CBS_dom_sf"/>
</dbReference>
<dbReference type="Pfam" id="PF00571">
    <property type="entry name" value="CBS"/>
    <property type="match status" value="2"/>
</dbReference>
<dbReference type="FunFam" id="3.20.20.70:FF:000424">
    <property type="entry name" value="Inosine-5'-monophosphate dehydrogenase 2"/>
    <property type="match status" value="1"/>
</dbReference>
<dbReference type="Proteomes" id="UP000186817">
    <property type="component" value="Unassembled WGS sequence"/>
</dbReference>
<dbReference type="EMBL" id="LSRX01000595">
    <property type="protein sequence ID" value="OLP93100.1"/>
    <property type="molecule type" value="Genomic_DNA"/>
</dbReference>
<dbReference type="PROSITE" id="PS51371">
    <property type="entry name" value="CBS"/>
    <property type="match status" value="2"/>
</dbReference>
<keyword evidence="4" id="KW-0129">CBS domain</keyword>
<name>A0A1Q9DDG4_SYMMI</name>
<dbReference type="SUPFAM" id="SSF51412">
    <property type="entry name" value="Inosine monophosphate dehydrogenase (IMPDH)"/>
    <property type="match status" value="1"/>
</dbReference>
<dbReference type="GO" id="GO:0003938">
    <property type="term" value="F:IMP dehydrogenase activity"/>
    <property type="evidence" value="ECO:0007669"/>
    <property type="project" value="InterPro"/>
</dbReference>
<dbReference type="SUPFAM" id="SSF54631">
    <property type="entry name" value="CBS-domain pair"/>
    <property type="match status" value="1"/>
</dbReference>
<dbReference type="PANTHER" id="PTHR11911:SF111">
    <property type="entry name" value="INOSINE-5'-MONOPHOSPHATE DEHYDROGENASE"/>
    <property type="match status" value="1"/>
</dbReference>
<dbReference type="GO" id="GO:0046872">
    <property type="term" value="F:metal ion binding"/>
    <property type="evidence" value="ECO:0007669"/>
    <property type="project" value="UniProtKB-KW"/>
</dbReference>
<dbReference type="InterPro" id="IPR013785">
    <property type="entry name" value="Aldolase_TIM"/>
</dbReference>
<protein>
    <submittedName>
        <fullName evidence="6">Inosine-5'-monophosphate dehydrogenase 2</fullName>
    </submittedName>
</protein>
<dbReference type="InterPro" id="IPR005990">
    <property type="entry name" value="IMP_DH"/>
</dbReference>
<feature type="compositionally biased region" description="Polar residues" evidence="5">
    <location>
        <begin position="39"/>
        <end position="49"/>
    </location>
</feature>
<evidence type="ECO:0000256" key="4">
    <source>
        <dbReference type="ARBA" id="ARBA00023122"/>
    </source>
</evidence>
<keyword evidence="7" id="KW-1185">Reference proteome</keyword>
<proteinExistence type="inferred from homology"/>
<evidence type="ECO:0000256" key="5">
    <source>
        <dbReference type="SAM" id="MobiDB-lite"/>
    </source>
</evidence>
<organism evidence="6 7">
    <name type="scientific">Symbiodinium microadriaticum</name>
    <name type="common">Dinoflagellate</name>
    <name type="synonym">Zooxanthella microadriatica</name>
    <dbReference type="NCBI Taxonomy" id="2951"/>
    <lineage>
        <taxon>Eukaryota</taxon>
        <taxon>Sar</taxon>
        <taxon>Alveolata</taxon>
        <taxon>Dinophyceae</taxon>
        <taxon>Suessiales</taxon>
        <taxon>Symbiodiniaceae</taxon>
        <taxon>Symbiodinium</taxon>
    </lineage>
</organism>
<dbReference type="AlphaFoldDB" id="A0A1Q9DDG4"/>
<dbReference type="SMART" id="SM00116">
    <property type="entry name" value="CBS"/>
    <property type="match status" value="2"/>
</dbReference>
<dbReference type="SMART" id="SM01240">
    <property type="entry name" value="IMPDH"/>
    <property type="match status" value="1"/>
</dbReference>